<evidence type="ECO:0000313" key="2">
    <source>
        <dbReference type="Proteomes" id="UP000828941"/>
    </source>
</evidence>
<proteinExistence type="predicted"/>
<evidence type="ECO:0000313" key="1">
    <source>
        <dbReference type="EMBL" id="KAI4313662.1"/>
    </source>
</evidence>
<sequence>MLGTNLEPCTLKSHGRALAGLHKNDWLILLLLVVIIALLNFIEPFHRYVGKDMMTDLMYPFKKDTIPFWGVPVISIIFPITIFTIFYTKRRDVYDFHHAILGILYSSLITGVITDSIKDAVGRPRPNFFARCFPDNKPIFDELGDVVCHGIASVVKEGYKSFPSGHTSWSFAGLGFLSWYLAGKVRVFDRKGHISKLCIVFLPLLIAALIGVTRVDDYWHHWTDVFAGALIGITLASVVYLHLFPFPALADGWAPHAYFEMMRDTGGSSGEGQRLHNNADSMAAPTEAMESGKKFSV</sequence>
<keyword evidence="2" id="KW-1185">Reference proteome</keyword>
<name>A0ACB9LRN7_BAUVA</name>
<gene>
    <name evidence="1" type="ORF">L6164_026621</name>
</gene>
<comment type="caution">
    <text evidence="1">The sequence shown here is derived from an EMBL/GenBank/DDBJ whole genome shotgun (WGS) entry which is preliminary data.</text>
</comment>
<dbReference type="EMBL" id="CM039436">
    <property type="protein sequence ID" value="KAI4313662.1"/>
    <property type="molecule type" value="Genomic_DNA"/>
</dbReference>
<reference evidence="1 2" key="1">
    <citation type="journal article" date="2022" name="DNA Res.">
        <title>Chromosomal-level genome assembly of the orchid tree Bauhinia variegata (Leguminosae; Cercidoideae) supports the allotetraploid origin hypothesis of Bauhinia.</title>
        <authorList>
            <person name="Zhong Y."/>
            <person name="Chen Y."/>
            <person name="Zheng D."/>
            <person name="Pang J."/>
            <person name="Liu Y."/>
            <person name="Luo S."/>
            <person name="Meng S."/>
            <person name="Qian L."/>
            <person name="Wei D."/>
            <person name="Dai S."/>
            <person name="Zhou R."/>
        </authorList>
    </citation>
    <scope>NUCLEOTIDE SEQUENCE [LARGE SCALE GENOMIC DNA]</scope>
    <source>
        <strain evidence="1">BV-YZ2020</strain>
    </source>
</reference>
<organism evidence="1 2">
    <name type="scientific">Bauhinia variegata</name>
    <name type="common">Purple orchid tree</name>
    <name type="synonym">Phanera variegata</name>
    <dbReference type="NCBI Taxonomy" id="167791"/>
    <lineage>
        <taxon>Eukaryota</taxon>
        <taxon>Viridiplantae</taxon>
        <taxon>Streptophyta</taxon>
        <taxon>Embryophyta</taxon>
        <taxon>Tracheophyta</taxon>
        <taxon>Spermatophyta</taxon>
        <taxon>Magnoliopsida</taxon>
        <taxon>eudicotyledons</taxon>
        <taxon>Gunneridae</taxon>
        <taxon>Pentapetalae</taxon>
        <taxon>rosids</taxon>
        <taxon>fabids</taxon>
        <taxon>Fabales</taxon>
        <taxon>Fabaceae</taxon>
        <taxon>Cercidoideae</taxon>
        <taxon>Cercideae</taxon>
        <taxon>Bauhiniinae</taxon>
        <taxon>Bauhinia</taxon>
    </lineage>
</organism>
<dbReference type="Proteomes" id="UP000828941">
    <property type="component" value="Chromosome 11"/>
</dbReference>
<protein>
    <submittedName>
        <fullName evidence="1">Uncharacterized protein</fullName>
    </submittedName>
</protein>
<accession>A0ACB9LRN7</accession>